<dbReference type="Pfam" id="PF01852">
    <property type="entry name" value="START"/>
    <property type="match status" value="1"/>
</dbReference>
<dbReference type="InterPro" id="IPR023393">
    <property type="entry name" value="START-like_dom_sf"/>
</dbReference>
<feature type="domain" description="FYVE-type" evidence="6">
    <location>
        <begin position="698"/>
        <end position="731"/>
    </location>
</feature>
<dbReference type="PANTHER" id="PTHR43102:SF2">
    <property type="entry name" value="GAF DOMAIN-CONTAINING PROTEIN"/>
    <property type="match status" value="1"/>
</dbReference>
<dbReference type="PROSITE" id="PS50178">
    <property type="entry name" value="ZF_FYVE"/>
    <property type="match status" value="1"/>
</dbReference>
<evidence type="ECO:0000256" key="1">
    <source>
        <dbReference type="ARBA" id="ARBA00022723"/>
    </source>
</evidence>
<evidence type="ECO:0000256" key="2">
    <source>
        <dbReference type="ARBA" id="ARBA00022771"/>
    </source>
</evidence>
<evidence type="ECO:0000256" key="3">
    <source>
        <dbReference type="ARBA" id="ARBA00022833"/>
    </source>
</evidence>
<dbReference type="Gene3D" id="3.30.530.20">
    <property type="match status" value="1"/>
</dbReference>
<dbReference type="SUPFAM" id="SSF55961">
    <property type="entry name" value="Bet v1-like"/>
    <property type="match status" value="1"/>
</dbReference>
<dbReference type="SUPFAM" id="SSF57903">
    <property type="entry name" value="FYVE/PHD zinc finger"/>
    <property type="match status" value="1"/>
</dbReference>
<dbReference type="GO" id="GO:0008289">
    <property type="term" value="F:lipid binding"/>
    <property type="evidence" value="ECO:0007669"/>
    <property type="project" value="InterPro"/>
</dbReference>
<dbReference type="InterPro" id="IPR013083">
    <property type="entry name" value="Znf_RING/FYVE/PHD"/>
</dbReference>
<sequence>MACLSGPLVHLDDHVNTGSMTLDRHHPPTTVVSLDIERKMVKAARVRARALVQRDVPMARIELADNIAASAAGVSLFHHLDGGKHIVKATVVLPGTTMNDMISMLTLRTAQQYSRMMQSLLGDLVVGAITLHTADATDESDSLSLHWLTLQPPHQRDVAPPPRPQDYVYLQHTSMIMGRLVSLWHSITLPSMPPRAHVDRGTFHQSGFVVTPHANGHITASFFLSVVPTLLSPSTPLAALCHIASTCASRLLSTVATLSLPSHLSILHLTPSTDQCHMMCQTQSKPHDGIAPSRQQAIACNTCQQRPVYLSCASTKSYNSSVNDHLCALCHTTPTPLSPPTPTHVTTPSSIAGVHSVSYRHPPSCDSVASPASSSSSSSATSSAAKSTSMWTPRHTLSLASIPSVLYPHIQKHANRLHVTPELEADMRDMGQAAVDALLGAMQTPMLALTPPSSPDSHVVHDVELYEANTSHLYTVKAVVTLPPYNMLDVMALLDMRTTSGFRQTMRTLLDGAFVDGAVLHAAPPSSPQSAESMTLNWLAVQNSKVHLPHRDYVFLKYGNCYRRCSRNRRPAVIPPESTAETPPPNDMVAVSVWESVDLAACGPLPNDLNILRLNFRRCGYVIESVAPRSGGDFDGIRVSFFMSEEVLSSRSVSPLGKAWVVRMAQSVERLRQGLMEQYVREGRRTDDAVPRTVPSVARSSSRCHCCAKRFSLLRRRHPCQLCCQIVCKRCLDKQFQLDLCVACCVPTSVSLIKYWTP</sequence>
<keyword evidence="3" id="KW-0862">Zinc</keyword>
<dbReference type="GeneID" id="20805020"/>
<dbReference type="PANTHER" id="PTHR43102">
    <property type="entry name" value="SLR1143 PROTEIN"/>
    <property type="match status" value="1"/>
</dbReference>
<dbReference type="EMBL" id="KI913118">
    <property type="protein sequence ID" value="ETV85204.1"/>
    <property type="molecule type" value="Genomic_DNA"/>
</dbReference>
<dbReference type="InterPro" id="IPR017455">
    <property type="entry name" value="Znf_FYVE-rel"/>
</dbReference>
<dbReference type="GO" id="GO:0008270">
    <property type="term" value="F:zinc ion binding"/>
    <property type="evidence" value="ECO:0007669"/>
    <property type="project" value="UniProtKB-KW"/>
</dbReference>
<proteinExistence type="predicted"/>
<accession>W4H1S7</accession>
<evidence type="ECO:0000256" key="4">
    <source>
        <dbReference type="PROSITE-ProRule" id="PRU00091"/>
    </source>
</evidence>
<evidence type="ECO:0000259" key="6">
    <source>
        <dbReference type="PROSITE" id="PS50178"/>
    </source>
</evidence>
<dbReference type="SMART" id="SM00064">
    <property type="entry name" value="FYVE"/>
    <property type="match status" value="1"/>
</dbReference>
<evidence type="ECO:0000313" key="7">
    <source>
        <dbReference type="EMBL" id="ETV85204.1"/>
    </source>
</evidence>
<dbReference type="STRING" id="112090.W4H1S7"/>
<protein>
    <recommendedName>
        <fullName evidence="6">FYVE-type domain-containing protein</fullName>
    </recommendedName>
</protein>
<feature type="region of interest" description="Disordered" evidence="5">
    <location>
        <begin position="362"/>
        <end position="388"/>
    </location>
</feature>
<dbReference type="InterPro" id="IPR002913">
    <property type="entry name" value="START_lipid-bd_dom"/>
</dbReference>
<dbReference type="RefSeq" id="XP_009825222.1">
    <property type="nucleotide sequence ID" value="XM_009826920.1"/>
</dbReference>
<organism evidence="7">
    <name type="scientific">Aphanomyces astaci</name>
    <name type="common">Crayfish plague agent</name>
    <dbReference type="NCBI Taxonomy" id="112090"/>
    <lineage>
        <taxon>Eukaryota</taxon>
        <taxon>Sar</taxon>
        <taxon>Stramenopiles</taxon>
        <taxon>Oomycota</taxon>
        <taxon>Saprolegniomycetes</taxon>
        <taxon>Saprolegniales</taxon>
        <taxon>Verrucalvaceae</taxon>
        <taxon>Aphanomyces</taxon>
    </lineage>
</organism>
<dbReference type="OrthoDB" id="79815at2759"/>
<reference evidence="7" key="1">
    <citation type="submission" date="2013-12" db="EMBL/GenBank/DDBJ databases">
        <title>The Genome Sequence of Aphanomyces astaci APO3.</title>
        <authorList>
            <consortium name="The Broad Institute Genomics Platform"/>
            <person name="Russ C."/>
            <person name="Tyler B."/>
            <person name="van West P."/>
            <person name="Dieguez-Uribeondo J."/>
            <person name="Young S.K."/>
            <person name="Zeng Q."/>
            <person name="Gargeya S."/>
            <person name="Fitzgerald M."/>
            <person name="Abouelleil A."/>
            <person name="Alvarado L."/>
            <person name="Chapman S.B."/>
            <person name="Gainer-Dewar J."/>
            <person name="Goldberg J."/>
            <person name="Griggs A."/>
            <person name="Gujja S."/>
            <person name="Hansen M."/>
            <person name="Howarth C."/>
            <person name="Imamovic A."/>
            <person name="Ireland A."/>
            <person name="Larimer J."/>
            <person name="McCowan C."/>
            <person name="Murphy C."/>
            <person name="Pearson M."/>
            <person name="Poon T.W."/>
            <person name="Priest M."/>
            <person name="Roberts A."/>
            <person name="Saif S."/>
            <person name="Shea T."/>
            <person name="Sykes S."/>
            <person name="Wortman J."/>
            <person name="Nusbaum C."/>
            <person name="Birren B."/>
        </authorList>
    </citation>
    <scope>NUCLEOTIDE SEQUENCE [LARGE SCALE GENOMIC DNA]</scope>
    <source>
        <strain evidence="7">APO3</strain>
    </source>
</reference>
<keyword evidence="1" id="KW-0479">Metal-binding</keyword>
<dbReference type="Gene3D" id="3.30.40.10">
    <property type="entry name" value="Zinc/RING finger domain, C3HC4 (zinc finger)"/>
    <property type="match status" value="1"/>
</dbReference>
<feature type="compositionally biased region" description="Low complexity" evidence="5">
    <location>
        <begin position="367"/>
        <end position="388"/>
    </location>
</feature>
<keyword evidence="2 4" id="KW-0863">Zinc-finger</keyword>
<gene>
    <name evidence="7" type="ORF">H257_03024</name>
</gene>
<dbReference type="VEuPathDB" id="FungiDB:H257_03024"/>
<dbReference type="AlphaFoldDB" id="W4H1S7"/>
<dbReference type="InterPro" id="IPR000306">
    <property type="entry name" value="Znf_FYVE"/>
</dbReference>
<dbReference type="InterPro" id="IPR011011">
    <property type="entry name" value="Znf_FYVE_PHD"/>
</dbReference>
<evidence type="ECO:0000256" key="5">
    <source>
        <dbReference type="SAM" id="MobiDB-lite"/>
    </source>
</evidence>
<name>W4H1S7_APHAT</name>